<dbReference type="InterPro" id="IPR035965">
    <property type="entry name" value="PAS-like_dom_sf"/>
</dbReference>
<dbReference type="GO" id="GO:0016020">
    <property type="term" value="C:membrane"/>
    <property type="evidence" value="ECO:0007669"/>
    <property type="project" value="UniProtKB-SubCell"/>
</dbReference>
<dbReference type="Gene3D" id="3.60.40.10">
    <property type="entry name" value="PPM-type phosphatase domain"/>
    <property type="match status" value="1"/>
</dbReference>
<dbReference type="SUPFAM" id="SSF81606">
    <property type="entry name" value="PP2C-like"/>
    <property type="match status" value="1"/>
</dbReference>
<dbReference type="GO" id="GO:0005524">
    <property type="term" value="F:ATP binding"/>
    <property type="evidence" value="ECO:0007669"/>
    <property type="project" value="UniProtKB-KW"/>
</dbReference>
<name>A0A402CZR9_9BACT</name>
<dbReference type="GO" id="GO:0016791">
    <property type="term" value="F:phosphatase activity"/>
    <property type="evidence" value="ECO:0007669"/>
    <property type="project" value="TreeGrafter"/>
</dbReference>
<dbReference type="CDD" id="cd00130">
    <property type="entry name" value="PAS"/>
    <property type="match status" value="1"/>
</dbReference>
<keyword evidence="6" id="KW-0418">Kinase</keyword>
<evidence type="ECO:0000256" key="2">
    <source>
        <dbReference type="ARBA" id="ARBA00022553"/>
    </source>
</evidence>
<keyword evidence="5" id="KW-0547">Nucleotide-binding</keyword>
<dbReference type="PROSITE" id="PS50112">
    <property type="entry name" value="PAS"/>
    <property type="match status" value="1"/>
</dbReference>
<proteinExistence type="predicted"/>
<keyword evidence="13" id="KW-1185">Reference proteome</keyword>
<dbReference type="InterPro" id="IPR038318">
    <property type="entry name" value="KdpD_sf"/>
</dbReference>
<reference evidence="12 13" key="1">
    <citation type="journal article" date="2019" name="Int. J. Syst. Evol. Microbiol.">
        <title>Capsulimonas corticalis gen. nov., sp. nov., an aerobic capsulated bacterium, of a novel bacterial order, Capsulimonadales ord. nov., of the class Armatimonadia of the phylum Armatimonadetes.</title>
        <authorList>
            <person name="Li J."/>
            <person name="Kudo C."/>
            <person name="Tonouchi A."/>
        </authorList>
    </citation>
    <scope>NUCLEOTIDE SEQUENCE [LARGE SCALE GENOMIC DNA]</scope>
    <source>
        <strain evidence="12 13">AX-7</strain>
    </source>
</reference>
<dbReference type="GO" id="GO:0016301">
    <property type="term" value="F:kinase activity"/>
    <property type="evidence" value="ECO:0007669"/>
    <property type="project" value="UniProtKB-KW"/>
</dbReference>
<dbReference type="SMART" id="SM00091">
    <property type="entry name" value="PAS"/>
    <property type="match status" value="1"/>
</dbReference>
<dbReference type="GO" id="GO:0006355">
    <property type="term" value="P:regulation of DNA-templated transcription"/>
    <property type="evidence" value="ECO:0007669"/>
    <property type="project" value="InterPro"/>
</dbReference>
<keyword evidence="8" id="KW-0067">ATP-binding</keyword>
<dbReference type="OrthoDB" id="9789238at2"/>
<dbReference type="InterPro" id="IPR001932">
    <property type="entry name" value="PPM-type_phosphatase-like_dom"/>
</dbReference>
<keyword evidence="10" id="KW-0902">Two-component regulatory system</keyword>
<dbReference type="InterPro" id="IPR025201">
    <property type="entry name" value="KdpD_TM"/>
</dbReference>
<dbReference type="Gene3D" id="3.30.450.20">
    <property type="entry name" value="PAS domain"/>
    <property type="match status" value="1"/>
</dbReference>
<dbReference type="InterPro" id="IPR003018">
    <property type="entry name" value="GAF"/>
</dbReference>
<dbReference type="SMART" id="SM00065">
    <property type="entry name" value="GAF"/>
    <property type="match status" value="2"/>
</dbReference>
<keyword evidence="2" id="KW-0597">Phosphoprotein</keyword>
<dbReference type="PANTHER" id="PTHR43156:SF2">
    <property type="entry name" value="STAGE II SPORULATION PROTEIN E"/>
    <property type="match status" value="1"/>
</dbReference>
<dbReference type="InterPro" id="IPR036457">
    <property type="entry name" value="PPM-type-like_dom_sf"/>
</dbReference>
<dbReference type="SUPFAM" id="SSF55785">
    <property type="entry name" value="PYP-like sensor domain (PAS domain)"/>
    <property type="match status" value="1"/>
</dbReference>
<keyword evidence="11" id="KW-0472">Membrane</keyword>
<comment type="subcellular location">
    <subcellularLocation>
        <location evidence="1">Membrane</location>
        <topology evidence="1">Multi-pass membrane protein</topology>
    </subcellularLocation>
</comment>
<keyword evidence="3" id="KW-0808">Transferase</keyword>
<dbReference type="SUPFAM" id="SSF55781">
    <property type="entry name" value="GAF domain-like"/>
    <property type="match status" value="2"/>
</dbReference>
<dbReference type="PANTHER" id="PTHR43156">
    <property type="entry name" value="STAGE II SPORULATION PROTEIN E-RELATED"/>
    <property type="match status" value="1"/>
</dbReference>
<dbReference type="EMBL" id="AP025739">
    <property type="protein sequence ID" value="BDI33884.1"/>
    <property type="molecule type" value="Genomic_DNA"/>
</dbReference>
<evidence type="ECO:0000256" key="3">
    <source>
        <dbReference type="ARBA" id="ARBA00022679"/>
    </source>
</evidence>
<keyword evidence="4" id="KW-0812">Transmembrane</keyword>
<evidence type="ECO:0000256" key="1">
    <source>
        <dbReference type="ARBA" id="ARBA00004141"/>
    </source>
</evidence>
<evidence type="ECO:0000256" key="7">
    <source>
        <dbReference type="ARBA" id="ARBA00022801"/>
    </source>
</evidence>
<evidence type="ECO:0000256" key="8">
    <source>
        <dbReference type="ARBA" id="ARBA00022840"/>
    </source>
</evidence>
<gene>
    <name evidence="12" type="ORF">CCAX7_59350</name>
</gene>
<dbReference type="InterPro" id="IPR013767">
    <property type="entry name" value="PAS_fold"/>
</dbReference>
<keyword evidence="7" id="KW-0378">Hydrolase</keyword>
<dbReference type="KEGG" id="ccot:CCAX7_59350"/>
<dbReference type="InterPro" id="IPR000014">
    <property type="entry name" value="PAS"/>
</dbReference>
<evidence type="ECO:0000256" key="10">
    <source>
        <dbReference type="ARBA" id="ARBA00023012"/>
    </source>
</evidence>
<dbReference type="Pfam" id="PF01590">
    <property type="entry name" value="GAF"/>
    <property type="match status" value="2"/>
</dbReference>
<dbReference type="InterPro" id="IPR029016">
    <property type="entry name" value="GAF-like_dom_sf"/>
</dbReference>
<organism evidence="12 13">
    <name type="scientific">Capsulimonas corticalis</name>
    <dbReference type="NCBI Taxonomy" id="2219043"/>
    <lineage>
        <taxon>Bacteria</taxon>
        <taxon>Bacillati</taxon>
        <taxon>Armatimonadota</taxon>
        <taxon>Armatimonadia</taxon>
        <taxon>Capsulimonadales</taxon>
        <taxon>Capsulimonadaceae</taxon>
        <taxon>Capsulimonas</taxon>
    </lineage>
</organism>
<dbReference type="Proteomes" id="UP000287394">
    <property type="component" value="Chromosome"/>
</dbReference>
<dbReference type="GO" id="GO:0000160">
    <property type="term" value="P:phosphorelay signal transduction system"/>
    <property type="evidence" value="ECO:0007669"/>
    <property type="project" value="UniProtKB-KW"/>
</dbReference>
<dbReference type="Pfam" id="PF13493">
    <property type="entry name" value="DUF4118"/>
    <property type="match status" value="1"/>
</dbReference>
<evidence type="ECO:0000313" key="13">
    <source>
        <dbReference type="Proteomes" id="UP000287394"/>
    </source>
</evidence>
<evidence type="ECO:0000256" key="6">
    <source>
        <dbReference type="ARBA" id="ARBA00022777"/>
    </source>
</evidence>
<protein>
    <submittedName>
        <fullName evidence="12">Uncharacterized protein</fullName>
    </submittedName>
</protein>
<dbReference type="Pfam" id="PF00989">
    <property type="entry name" value="PAS"/>
    <property type="match status" value="1"/>
</dbReference>
<dbReference type="Pfam" id="PF07228">
    <property type="entry name" value="SpoIIE"/>
    <property type="match status" value="1"/>
</dbReference>
<dbReference type="NCBIfam" id="TIGR00229">
    <property type="entry name" value="sensory_box"/>
    <property type="match status" value="1"/>
</dbReference>
<sequence>MRLSPDACYTLPMTLGPNFSSTEPKTEIAESAPWRRDLIRYAGVVTSIIIAALVRLPLHHVLGPAAPFVTFFPAVVYSAWVLGATGGLFAMSLALAIVTMVILPATHADLNDPTNQRSLILFVAVSAAVSAMGHTQQRARRLTEQSEALKSTILQVAMDGIITIDKAGRIHEFNPAAEKMFGYSRNEVLGKQIGETLVPPTRRVQGRHGFEHYSAPEGESVLGRRTEAIAMRRTGEEFPIELVVMPLSGSWGHVAYLSDITDRKKAEAEAEAALRRESMLNRVSEAIRQTTDPWQVQDVALEMLAEALGVDRCLSIVLDRKRDYVSFVAEWRRPDLPDLRGEYSLSSFDVQLDEIFPASAPLTCADVRSGQFSEKSADLLTNMGIRALLDVPMSSDGEVVGVLGVYMADAPRVWSIEEIRFVEAVAAQLRSTAEAARLLADTQSSAERETLINRIGVAIRAANDPNSIQEVAVTQLGEALGADRCYFGVYDFANSMVTVTNEWRRKDLEPIAGVHPYSNTREMFQELYKDGPTSVEPDTQKSGLSAQTRANIEELRLRSRVSVALYDSENSMGTLTAAMSDAPRDWTPDEVQLIETVATQMRSAVEMARVQQREHLIAEQLQAALQPKPPSSVSGLDIRLHYKPALDEAGVGGDFYDVFSSSPGVTFLVVGDLSGKGLAAASQVATVRNMLRFALYNEDDLGAAVTSVGRTLSQNDLLTGFATLFVGRWDSETHRLSYVNCGQEPGLVRRASGEVLELSPTGPVLAMHDDAVYDERDVQLMAGDVLAVFTDGLTEVGPTRANMLGVAGVSALLQETSLSGDSEALVRSLIDEVNAYARGGVRDDQCLLVGAIEV</sequence>
<dbReference type="InterPro" id="IPR052016">
    <property type="entry name" value="Bact_Sigma-Reg"/>
</dbReference>
<dbReference type="AlphaFoldDB" id="A0A402CZR9"/>
<evidence type="ECO:0000256" key="11">
    <source>
        <dbReference type="ARBA" id="ARBA00023136"/>
    </source>
</evidence>
<evidence type="ECO:0000256" key="4">
    <source>
        <dbReference type="ARBA" id="ARBA00022692"/>
    </source>
</evidence>
<keyword evidence="9" id="KW-1133">Transmembrane helix</keyword>
<dbReference type="Gene3D" id="1.20.120.620">
    <property type="entry name" value="Backbone structure of the membrane domain of e. Coli histidine kinase receptor kdpd"/>
    <property type="match status" value="1"/>
</dbReference>
<accession>A0A402CZR9</accession>
<evidence type="ECO:0000256" key="9">
    <source>
        <dbReference type="ARBA" id="ARBA00022989"/>
    </source>
</evidence>
<evidence type="ECO:0000313" key="12">
    <source>
        <dbReference type="EMBL" id="BDI33884.1"/>
    </source>
</evidence>
<evidence type="ECO:0000256" key="5">
    <source>
        <dbReference type="ARBA" id="ARBA00022741"/>
    </source>
</evidence>
<dbReference type="SMART" id="SM00331">
    <property type="entry name" value="PP2C_SIG"/>
    <property type="match status" value="1"/>
</dbReference>
<dbReference type="Gene3D" id="3.30.450.40">
    <property type="match status" value="2"/>
</dbReference>